<dbReference type="EMBL" id="LR743592">
    <property type="protein sequence ID" value="CAA2620716.1"/>
    <property type="molecule type" value="Genomic_DNA"/>
</dbReference>
<dbReference type="Proteomes" id="UP001189122">
    <property type="component" value="Unassembled WGS sequence"/>
</dbReference>
<evidence type="ECO:0000256" key="2">
    <source>
        <dbReference type="ARBA" id="ARBA00022692"/>
    </source>
</evidence>
<name>A0A7I8ISC3_SPIIN</name>
<evidence type="ECO:0000313" key="7">
    <source>
        <dbReference type="Proteomes" id="UP001189122"/>
    </source>
</evidence>
<dbReference type="GO" id="GO:0005783">
    <property type="term" value="C:endoplasmic reticulum"/>
    <property type="evidence" value="ECO:0007669"/>
    <property type="project" value="TreeGrafter"/>
</dbReference>
<proteinExistence type="predicted"/>
<keyword evidence="2 5" id="KW-0812">Transmembrane</keyword>
<evidence type="ECO:0000256" key="5">
    <source>
        <dbReference type="SAM" id="Phobius"/>
    </source>
</evidence>
<dbReference type="PANTHER" id="PTHR21389">
    <property type="entry name" value="P53 INDUCED PROTEIN"/>
    <property type="match status" value="1"/>
</dbReference>
<reference evidence="6 7" key="1">
    <citation type="submission" date="2019-12" db="EMBL/GenBank/DDBJ databases">
        <authorList>
            <person name="Scholz U."/>
            <person name="Mascher M."/>
            <person name="Fiebig A."/>
        </authorList>
    </citation>
    <scope>NUCLEOTIDE SEQUENCE</scope>
</reference>
<evidence type="ECO:0000256" key="1">
    <source>
        <dbReference type="ARBA" id="ARBA00004141"/>
    </source>
</evidence>
<accession>A0A7I8ISC3</accession>
<gene>
    <name evidence="6" type="ORF">SI7747_05006885</name>
</gene>
<dbReference type="GO" id="GO:0016020">
    <property type="term" value="C:membrane"/>
    <property type="evidence" value="ECO:0007669"/>
    <property type="project" value="UniProtKB-SubCell"/>
</dbReference>
<organism evidence="6">
    <name type="scientific">Spirodela intermedia</name>
    <name type="common">Intermediate duckweed</name>
    <dbReference type="NCBI Taxonomy" id="51605"/>
    <lineage>
        <taxon>Eukaryota</taxon>
        <taxon>Viridiplantae</taxon>
        <taxon>Streptophyta</taxon>
        <taxon>Embryophyta</taxon>
        <taxon>Tracheophyta</taxon>
        <taxon>Spermatophyta</taxon>
        <taxon>Magnoliopsida</taxon>
        <taxon>Liliopsida</taxon>
        <taxon>Araceae</taxon>
        <taxon>Lemnoideae</taxon>
        <taxon>Spirodela</taxon>
    </lineage>
</organism>
<dbReference type="Pfam" id="PF07264">
    <property type="entry name" value="EI24"/>
    <property type="match status" value="1"/>
</dbReference>
<evidence type="ECO:0000313" key="6">
    <source>
        <dbReference type="EMBL" id="CAA2620716.1"/>
    </source>
</evidence>
<keyword evidence="3 5" id="KW-1133">Transmembrane helix</keyword>
<dbReference type="GO" id="GO:0016236">
    <property type="term" value="P:macroautophagy"/>
    <property type="evidence" value="ECO:0007669"/>
    <property type="project" value="TreeGrafter"/>
</dbReference>
<evidence type="ECO:0000256" key="3">
    <source>
        <dbReference type="ARBA" id="ARBA00022989"/>
    </source>
</evidence>
<keyword evidence="7" id="KW-1185">Reference proteome</keyword>
<protein>
    <submittedName>
        <fullName evidence="6">Uncharacterized protein</fullName>
    </submittedName>
</protein>
<sequence>MLSWILPDQCKELAFQEICDSGAFHLEQHLVVVTGYIPVIGKAINFVLLSWAYAYYSFEYKWNFSGLSLDKRLKLFELNWAFFAGFEQLPGDLVSR</sequence>
<dbReference type="PANTHER" id="PTHR21389:SF0">
    <property type="entry name" value="ETOPOSIDE-INDUCED PROTEIN 2.4 HOMOLOG"/>
    <property type="match status" value="1"/>
</dbReference>
<dbReference type="AlphaFoldDB" id="A0A7I8ISC3"/>
<feature type="transmembrane region" description="Helical" evidence="5">
    <location>
        <begin position="36"/>
        <end position="56"/>
    </location>
</feature>
<evidence type="ECO:0000256" key="4">
    <source>
        <dbReference type="ARBA" id="ARBA00023136"/>
    </source>
</evidence>
<comment type="subcellular location">
    <subcellularLocation>
        <location evidence="1">Membrane</location>
        <topology evidence="1">Multi-pass membrane protein</topology>
    </subcellularLocation>
</comment>
<keyword evidence="4 5" id="KW-0472">Membrane</keyword>
<dbReference type="InterPro" id="IPR059112">
    <property type="entry name" value="CysZ/EI24"/>
</dbReference>
<dbReference type="EMBL" id="CACRZD030000005">
    <property type="protein sequence ID" value="CAA6660468.1"/>
    <property type="molecule type" value="Genomic_DNA"/>
</dbReference>